<dbReference type="EMBL" id="JAODUO010000015">
    <property type="protein sequence ID" value="KAK2193233.1"/>
    <property type="molecule type" value="Genomic_DNA"/>
</dbReference>
<gene>
    <name evidence="1" type="ORF">NP493_16g03036</name>
</gene>
<accession>A0AAD9PEF1</accession>
<name>A0AAD9PEF1_RIDPI</name>
<keyword evidence="2" id="KW-1185">Reference proteome</keyword>
<evidence type="ECO:0008006" key="3">
    <source>
        <dbReference type="Google" id="ProtNLM"/>
    </source>
</evidence>
<dbReference type="AlphaFoldDB" id="A0AAD9PEF1"/>
<dbReference type="PANTHER" id="PTHR37984:SF8">
    <property type="entry name" value="CCHC-TYPE DOMAIN-CONTAINING PROTEIN"/>
    <property type="match status" value="1"/>
</dbReference>
<proteinExistence type="predicted"/>
<protein>
    <recommendedName>
        <fullName evidence="3">Reverse transcriptase RNase H-like domain-containing protein</fullName>
    </recommendedName>
</protein>
<organism evidence="1 2">
    <name type="scientific">Ridgeia piscesae</name>
    <name type="common">Tubeworm</name>
    <dbReference type="NCBI Taxonomy" id="27915"/>
    <lineage>
        <taxon>Eukaryota</taxon>
        <taxon>Metazoa</taxon>
        <taxon>Spiralia</taxon>
        <taxon>Lophotrochozoa</taxon>
        <taxon>Annelida</taxon>
        <taxon>Polychaeta</taxon>
        <taxon>Sedentaria</taxon>
        <taxon>Canalipalpata</taxon>
        <taxon>Sabellida</taxon>
        <taxon>Siboglinidae</taxon>
        <taxon>Ridgeia</taxon>
    </lineage>
</organism>
<evidence type="ECO:0000313" key="2">
    <source>
        <dbReference type="Proteomes" id="UP001209878"/>
    </source>
</evidence>
<evidence type="ECO:0000313" key="1">
    <source>
        <dbReference type="EMBL" id="KAK2193233.1"/>
    </source>
</evidence>
<comment type="caution">
    <text evidence="1">The sequence shown here is derived from an EMBL/GenBank/DDBJ whole genome shotgun (WGS) entry which is preliminary data.</text>
</comment>
<dbReference type="PANTHER" id="PTHR37984">
    <property type="entry name" value="PROTEIN CBG26694"/>
    <property type="match status" value="1"/>
</dbReference>
<sequence length="112" mass="13242">MSRCSVCGREIQHYIYGREVEVRCDHKLLEMITRRKSIHKASPWIQAMLLRLIKYNLYVNYQPGPTMYIADTLSRAYVESEHESDDIEVDTNMRIHSLVTNLPMSNQRKQKV</sequence>
<reference evidence="1" key="1">
    <citation type="journal article" date="2023" name="Mol. Biol. Evol.">
        <title>Third-Generation Sequencing Reveals the Adaptive Role of the Epigenome in Three Deep-Sea Polychaetes.</title>
        <authorList>
            <person name="Perez M."/>
            <person name="Aroh O."/>
            <person name="Sun Y."/>
            <person name="Lan Y."/>
            <person name="Juniper S.K."/>
            <person name="Young C.R."/>
            <person name="Angers B."/>
            <person name="Qian P.Y."/>
        </authorList>
    </citation>
    <scope>NUCLEOTIDE SEQUENCE</scope>
    <source>
        <strain evidence="1">R07B-5</strain>
    </source>
</reference>
<dbReference type="InterPro" id="IPR050951">
    <property type="entry name" value="Retrovirus_Pol_polyprotein"/>
</dbReference>
<dbReference type="Proteomes" id="UP001209878">
    <property type="component" value="Unassembled WGS sequence"/>
</dbReference>